<evidence type="ECO:0000313" key="11">
    <source>
        <dbReference type="Proteomes" id="UP001168990"/>
    </source>
</evidence>
<evidence type="ECO:0000256" key="7">
    <source>
        <dbReference type="ARBA" id="ARBA00023239"/>
    </source>
</evidence>
<dbReference type="Gene3D" id="1.10.3260.10">
    <property type="entry name" value="DNA ligase, ATP-dependent, N-terminal domain"/>
    <property type="match status" value="1"/>
</dbReference>
<evidence type="ECO:0000256" key="3">
    <source>
        <dbReference type="ARBA" id="ARBA00022692"/>
    </source>
</evidence>
<dbReference type="GO" id="GO:0003910">
    <property type="term" value="F:DNA ligase (ATP) activity"/>
    <property type="evidence" value="ECO:0007669"/>
    <property type="project" value="InterPro"/>
</dbReference>
<keyword evidence="5" id="KW-1133">Transmembrane helix</keyword>
<dbReference type="GO" id="GO:0007189">
    <property type="term" value="P:adenylate cyclase-activating G protein-coupled receptor signaling pathway"/>
    <property type="evidence" value="ECO:0007669"/>
    <property type="project" value="TreeGrafter"/>
</dbReference>
<feature type="region of interest" description="Disordered" evidence="8">
    <location>
        <begin position="102"/>
        <end position="129"/>
    </location>
</feature>
<evidence type="ECO:0000259" key="9">
    <source>
        <dbReference type="Pfam" id="PF00211"/>
    </source>
</evidence>
<feature type="domain" description="Guanylate cyclase" evidence="9">
    <location>
        <begin position="62"/>
        <end position="107"/>
    </location>
</feature>
<sequence>MQLCNGLAIKWITRLILKDIRFGLGEQIYHPDAARLYGEISSMSKVYVRQKLIEVYDCNKIYQTVLGLRKWQFDVWSYDVTLVNHFESGGIPGANSVSNLQTEYLEDDEDEEGGEKRTDGFETPSNKRM</sequence>
<feature type="compositionally biased region" description="Acidic residues" evidence="8">
    <location>
        <begin position="104"/>
        <end position="113"/>
    </location>
</feature>
<keyword evidence="4" id="KW-0547">Nucleotide-binding</keyword>
<dbReference type="GO" id="GO:0004016">
    <property type="term" value="F:adenylate cyclase activity"/>
    <property type="evidence" value="ECO:0007669"/>
    <property type="project" value="TreeGrafter"/>
</dbReference>
<proteinExistence type="predicted"/>
<dbReference type="GO" id="GO:0006310">
    <property type="term" value="P:DNA recombination"/>
    <property type="evidence" value="ECO:0007669"/>
    <property type="project" value="InterPro"/>
</dbReference>
<keyword evidence="11" id="KW-1185">Reference proteome</keyword>
<protein>
    <recommendedName>
        <fullName evidence="9">Guanylate cyclase domain-containing protein</fullName>
    </recommendedName>
</protein>
<keyword evidence="2" id="KW-0436">Ligase</keyword>
<dbReference type="GO" id="GO:0009190">
    <property type="term" value="P:cyclic nucleotide biosynthetic process"/>
    <property type="evidence" value="ECO:0007669"/>
    <property type="project" value="InterPro"/>
</dbReference>
<dbReference type="GO" id="GO:0003677">
    <property type="term" value="F:DNA binding"/>
    <property type="evidence" value="ECO:0007669"/>
    <property type="project" value="InterPro"/>
</dbReference>
<keyword evidence="6" id="KW-0472">Membrane</keyword>
<keyword evidence="3" id="KW-0812">Transmembrane</keyword>
<evidence type="ECO:0000256" key="5">
    <source>
        <dbReference type="ARBA" id="ARBA00022989"/>
    </source>
</evidence>
<dbReference type="Proteomes" id="UP001168990">
    <property type="component" value="Unassembled WGS sequence"/>
</dbReference>
<evidence type="ECO:0000256" key="8">
    <source>
        <dbReference type="SAM" id="MobiDB-lite"/>
    </source>
</evidence>
<reference evidence="10" key="2">
    <citation type="submission" date="2023-03" db="EMBL/GenBank/DDBJ databases">
        <authorList>
            <person name="Inwood S.N."/>
            <person name="Skelly J.G."/>
            <person name="Guhlin J."/>
            <person name="Harrop T.W.R."/>
            <person name="Goldson S.G."/>
            <person name="Dearden P.K."/>
        </authorList>
    </citation>
    <scope>NUCLEOTIDE SEQUENCE</scope>
    <source>
        <strain evidence="10">Irish</strain>
        <tissue evidence="10">Whole body</tissue>
    </source>
</reference>
<evidence type="ECO:0000313" key="10">
    <source>
        <dbReference type="EMBL" id="KAK0157089.1"/>
    </source>
</evidence>
<reference evidence="10" key="1">
    <citation type="journal article" date="2023" name="bioRxiv">
        <title>Scaffold-level genome assemblies of two parasitoid biocontrol wasps reveal the parthenogenesis mechanism and an associated novel virus.</title>
        <authorList>
            <person name="Inwood S."/>
            <person name="Skelly J."/>
            <person name="Guhlin J."/>
            <person name="Harrop T."/>
            <person name="Goldson S."/>
            <person name="Dearden P."/>
        </authorList>
    </citation>
    <scope>NUCLEOTIDE SEQUENCE</scope>
    <source>
        <strain evidence="10">Irish</strain>
        <tissue evidence="10">Whole body</tissue>
    </source>
</reference>
<comment type="subcellular location">
    <subcellularLocation>
        <location evidence="1">Membrane</location>
    </subcellularLocation>
</comment>
<accession>A0AA39C399</accession>
<evidence type="ECO:0000256" key="1">
    <source>
        <dbReference type="ARBA" id="ARBA00004370"/>
    </source>
</evidence>
<dbReference type="GO" id="GO:0006281">
    <property type="term" value="P:DNA repair"/>
    <property type="evidence" value="ECO:0007669"/>
    <property type="project" value="InterPro"/>
</dbReference>
<dbReference type="AlphaFoldDB" id="A0AA39C399"/>
<dbReference type="InterPro" id="IPR036599">
    <property type="entry name" value="DNA_ligase_N_sf"/>
</dbReference>
<dbReference type="EMBL" id="JAQQBS010001587">
    <property type="protein sequence ID" value="KAK0157089.1"/>
    <property type="molecule type" value="Genomic_DNA"/>
</dbReference>
<dbReference type="InterPro" id="IPR001054">
    <property type="entry name" value="A/G_cyclase"/>
</dbReference>
<dbReference type="Pfam" id="PF00211">
    <property type="entry name" value="Guanylate_cyc"/>
    <property type="match status" value="1"/>
</dbReference>
<dbReference type="GO" id="GO:0035556">
    <property type="term" value="P:intracellular signal transduction"/>
    <property type="evidence" value="ECO:0007669"/>
    <property type="project" value="InterPro"/>
</dbReference>
<organism evidence="10 11">
    <name type="scientific">Microctonus aethiopoides</name>
    <dbReference type="NCBI Taxonomy" id="144406"/>
    <lineage>
        <taxon>Eukaryota</taxon>
        <taxon>Metazoa</taxon>
        <taxon>Ecdysozoa</taxon>
        <taxon>Arthropoda</taxon>
        <taxon>Hexapoda</taxon>
        <taxon>Insecta</taxon>
        <taxon>Pterygota</taxon>
        <taxon>Neoptera</taxon>
        <taxon>Endopterygota</taxon>
        <taxon>Hymenoptera</taxon>
        <taxon>Apocrita</taxon>
        <taxon>Ichneumonoidea</taxon>
        <taxon>Braconidae</taxon>
        <taxon>Euphorinae</taxon>
        <taxon>Microctonus</taxon>
    </lineage>
</organism>
<dbReference type="GO" id="GO:0005886">
    <property type="term" value="C:plasma membrane"/>
    <property type="evidence" value="ECO:0007669"/>
    <property type="project" value="TreeGrafter"/>
</dbReference>
<keyword evidence="7" id="KW-0456">Lyase</keyword>
<evidence type="ECO:0000256" key="4">
    <source>
        <dbReference type="ARBA" id="ARBA00022741"/>
    </source>
</evidence>
<comment type="caution">
    <text evidence="10">The sequence shown here is derived from an EMBL/GenBank/DDBJ whole genome shotgun (WGS) entry which is preliminary data.</text>
</comment>
<gene>
    <name evidence="10" type="ORF">PV328_011913</name>
</gene>
<name>A0AA39C399_9HYME</name>
<dbReference type="GO" id="GO:0000166">
    <property type="term" value="F:nucleotide binding"/>
    <property type="evidence" value="ECO:0007669"/>
    <property type="project" value="UniProtKB-KW"/>
</dbReference>
<dbReference type="PANTHER" id="PTHR45627">
    <property type="entry name" value="ADENYLATE CYCLASE TYPE 1"/>
    <property type="match status" value="1"/>
</dbReference>
<evidence type="ECO:0000256" key="6">
    <source>
        <dbReference type="ARBA" id="ARBA00023136"/>
    </source>
</evidence>
<dbReference type="PANTHER" id="PTHR45627:SF12">
    <property type="entry name" value="ADENYLATE CYCLASE TYPE 2"/>
    <property type="match status" value="1"/>
</dbReference>
<evidence type="ECO:0000256" key="2">
    <source>
        <dbReference type="ARBA" id="ARBA00022598"/>
    </source>
</evidence>